<dbReference type="SUPFAM" id="SSF100934">
    <property type="entry name" value="Heat shock protein 70kD (HSP70), C-terminal subdomain"/>
    <property type="match status" value="1"/>
</dbReference>
<dbReference type="FunFam" id="3.90.640.10:FF:000003">
    <property type="entry name" value="Molecular chaperone DnaK"/>
    <property type="match status" value="1"/>
</dbReference>
<dbReference type="PROSITE" id="PS01036">
    <property type="entry name" value="HSP70_3"/>
    <property type="match status" value="1"/>
</dbReference>
<dbReference type="GO" id="GO:0051082">
    <property type="term" value="F:unfolded protein binding"/>
    <property type="evidence" value="ECO:0007669"/>
    <property type="project" value="InterPro"/>
</dbReference>
<dbReference type="Gene3D" id="1.20.1270.10">
    <property type="match status" value="1"/>
</dbReference>
<dbReference type="Pfam" id="PF00012">
    <property type="entry name" value="HSP70"/>
    <property type="match status" value="2"/>
</dbReference>
<evidence type="ECO:0000256" key="11">
    <source>
        <dbReference type="SAM" id="Coils"/>
    </source>
</evidence>
<feature type="compositionally biased region" description="Low complexity" evidence="12">
    <location>
        <begin position="578"/>
        <end position="589"/>
    </location>
</feature>
<dbReference type="HAMAP" id="MF_00332">
    <property type="entry name" value="DnaK"/>
    <property type="match status" value="1"/>
</dbReference>
<comment type="function">
    <text evidence="1 9">Acts as a chaperone.</text>
</comment>
<dbReference type="Gene3D" id="3.90.640.10">
    <property type="entry name" value="Actin, Chain A, domain 4"/>
    <property type="match status" value="1"/>
</dbReference>
<keyword evidence="8 9" id="KW-0143">Chaperone</keyword>
<protein>
    <recommendedName>
        <fullName evidence="3 9">Chaperone protein DnaK</fullName>
    </recommendedName>
    <alternativeName>
        <fullName evidence="9">HSP70</fullName>
    </alternativeName>
    <alternativeName>
        <fullName evidence="9">Heat shock 70 kDa protein</fullName>
    </alternativeName>
    <alternativeName>
        <fullName evidence="9">Heat shock protein 70</fullName>
    </alternativeName>
</protein>
<dbReference type="SUPFAM" id="SSF53067">
    <property type="entry name" value="Actin-like ATPase domain"/>
    <property type="match status" value="2"/>
</dbReference>
<feature type="modified residue" description="Phosphothreonine; by autocatalysis" evidence="9">
    <location>
        <position position="173"/>
    </location>
</feature>
<evidence type="ECO:0000256" key="5">
    <source>
        <dbReference type="ARBA" id="ARBA00022741"/>
    </source>
</evidence>
<dbReference type="InterPro" id="IPR029048">
    <property type="entry name" value="HSP70_C_sf"/>
</dbReference>
<dbReference type="FunFam" id="1.20.1270.10:FF:000004">
    <property type="entry name" value="Molecular chaperone DnaK"/>
    <property type="match status" value="1"/>
</dbReference>
<evidence type="ECO:0000256" key="7">
    <source>
        <dbReference type="ARBA" id="ARBA00023016"/>
    </source>
</evidence>
<keyword evidence="11" id="KW-0175">Coiled coil</keyword>
<dbReference type="CDD" id="cd10234">
    <property type="entry name" value="ASKHA_NBD_HSP70_DnaK-like"/>
    <property type="match status" value="1"/>
</dbReference>
<evidence type="ECO:0000256" key="9">
    <source>
        <dbReference type="HAMAP-Rule" id="MF_00332"/>
    </source>
</evidence>
<evidence type="ECO:0000256" key="12">
    <source>
        <dbReference type="SAM" id="MobiDB-lite"/>
    </source>
</evidence>
<feature type="coiled-coil region" evidence="11">
    <location>
        <begin position="222"/>
        <end position="249"/>
    </location>
</feature>
<reference evidence="13 14" key="1">
    <citation type="submission" date="2017-01" db="EMBL/GenBank/DDBJ databases">
        <authorList>
            <person name="Varghese N."/>
            <person name="Submissions S."/>
        </authorList>
    </citation>
    <scope>NUCLEOTIDE SEQUENCE [LARGE SCALE GENOMIC DNA]</scope>
    <source>
        <strain evidence="13 14">RUG2-6</strain>
    </source>
</reference>
<keyword evidence="5 9" id="KW-0547">Nucleotide-binding</keyword>
<feature type="region of interest" description="Disordered" evidence="12">
    <location>
        <begin position="578"/>
        <end position="610"/>
    </location>
</feature>
<evidence type="ECO:0000313" key="14">
    <source>
        <dbReference type="Proteomes" id="UP000185829"/>
    </source>
</evidence>
<comment type="induction">
    <text evidence="9">By stress conditions e.g. heat shock.</text>
</comment>
<dbReference type="FunFam" id="2.60.34.10:FF:000014">
    <property type="entry name" value="Chaperone protein DnaK HSP70"/>
    <property type="match status" value="1"/>
</dbReference>
<evidence type="ECO:0000256" key="8">
    <source>
        <dbReference type="ARBA" id="ARBA00023186"/>
    </source>
</evidence>
<dbReference type="GO" id="GO:0005524">
    <property type="term" value="F:ATP binding"/>
    <property type="evidence" value="ECO:0007669"/>
    <property type="project" value="UniProtKB-UniRule"/>
</dbReference>
<dbReference type="PANTHER" id="PTHR19375">
    <property type="entry name" value="HEAT SHOCK PROTEIN 70KDA"/>
    <property type="match status" value="1"/>
</dbReference>
<name>A0A9X8R3Q6_9BACI</name>
<dbReference type="Gene3D" id="2.60.34.10">
    <property type="entry name" value="Substrate Binding Domain Of DNAk, Chain A, domain 1"/>
    <property type="match status" value="1"/>
</dbReference>
<dbReference type="PROSITE" id="PS00329">
    <property type="entry name" value="HSP70_2"/>
    <property type="match status" value="1"/>
</dbReference>
<evidence type="ECO:0000256" key="10">
    <source>
        <dbReference type="RuleBase" id="RU003322"/>
    </source>
</evidence>
<keyword evidence="4 9" id="KW-0597">Phosphoprotein</keyword>
<dbReference type="Proteomes" id="UP000185829">
    <property type="component" value="Unassembled WGS sequence"/>
</dbReference>
<gene>
    <name evidence="9" type="primary">dnaK</name>
    <name evidence="13" type="ORF">SAMN05878482_101764</name>
</gene>
<dbReference type="AlphaFoldDB" id="A0A9X8R3Q6"/>
<dbReference type="InterPro" id="IPR029047">
    <property type="entry name" value="HSP70_peptide-bd_sf"/>
</dbReference>
<dbReference type="SUPFAM" id="SSF100920">
    <property type="entry name" value="Heat shock protein 70kD (HSP70), peptide-binding domain"/>
    <property type="match status" value="1"/>
</dbReference>
<evidence type="ECO:0000256" key="6">
    <source>
        <dbReference type="ARBA" id="ARBA00022840"/>
    </source>
</evidence>
<dbReference type="NCBIfam" id="TIGR02350">
    <property type="entry name" value="prok_dnaK"/>
    <property type="match status" value="1"/>
</dbReference>
<dbReference type="InterPro" id="IPR013126">
    <property type="entry name" value="Hsp_70_fam"/>
</dbReference>
<comment type="caution">
    <text evidence="13">The sequence shown here is derived from an EMBL/GenBank/DDBJ whole genome shotgun (WGS) entry which is preliminary data.</text>
</comment>
<evidence type="ECO:0000256" key="4">
    <source>
        <dbReference type="ARBA" id="ARBA00022553"/>
    </source>
</evidence>
<evidence type="ECO:0000256" key="3">
    <source>
        <dbReference type="ARBA" id="ARBA00014415"/>
    </source>
</evidence>
<organism evidence="13 14">
    <name type="scientific">Peribacillus simplex</name>
    <dbReference type="NCBI Taxonomy" id="1478"/>
    <lineage>
        <taxon>Bacteria</taxon>
        <taxon>Bacillati</taxon>
        <taxon>Bacillota</taxon>
        <taxon>Bacilli</taxon>
        <taxon>Bacillales</taxon>
        <taxon>Bacillaceae</taxon>
        <taxon>Peribacillus</taxon>
    </lineage>
</organism>
<dbReference type="InterPro" id="IPR012725">
    <property type="entry name" value="Chaperone_DnaK"/>
</dbReference>
<evidence type="ECO:0000256" key="1">
    <source>
        <dbReference type="ARBA" id="ARBA00002290"/>
    </source>
</evidence>
<sequence length="610" mass="65946">MSKIIGIDLGTTNSCVSVLEGGEPKVIPNPEGNRTTPSVVAFKNGERQVGEVAKRQAITNPNTIISIKRHMGTDHKEVIEGKEYSPQEVSAIILQYLKSYAEEYLGEKVTKAVITVPAYFNDAERQATKDAGQIAGLEVERIINEPTAAALAYGLDKTEEDQTILVFDLGGGTFDVSIMELGDGVFEVKSTAGDNRLGGDDFDQVIIDYLVEAFKKENGIDLSKDKMAVQRLKDAAEKAKKDLSGVTSTQISLPFITAGEAGPLHLDVTMTRAKFDELSTGLVERTMGPTRQALKDAGLSASEIDKVILVGGSTRIPAVVEAIKKEIGQEPSKGVNPDEVVAMGAAIQGGVLTGDVKDVVLLDVTPLSLGIETMGGVFTKLIDRNTTIPTSKSQVFSTAADNQTAVDIHVLQGERPMSADNKTLGRFQLSDIPPAPRGIPQVEVTFDIDKNGIVNVRAKDLGTNKEQAITIKSSSGLSDEEIERMVREAEENADSDKQRKEEVELRNEADQLVFQTEKTLKDLEGKVDEAEVTKANEAKDELKAAIEKNELEEIRVKKDALNEIVQALTMKLYEEAAKAQQAGEAGAGESAKDDNVVDAEYTEVNEEEKK</sequence>
<dbReference type="RefSeq" id="WP_076365208.1">
    <property type="nucleotide sequence ID" value="NZ_FTMX01000001.1"/>
</dbReference>
<accession>A0A9X8R3Q6</accession>
<dbReference type="NCBIfam" id="NF001413">
    <property type="entry name" value="PRK00290.1"/>
    <property type="match status" value="1"/>
</dbReference>
<dbReference type="PROSITE" id="PS00297">
    <property type="entry name" value="HSP70_1"/>
    <property type="match status" value="1"/>
</dbReference>
<feature type="compositionally biased region" description="Acidic residues" evidence="12">
    <location>
        <begin position="596"/>
        <end position="610"/>
    </location>
</feature>
<dbReference type="InterPro" id="IPR043129">
    <property type="entry name" value="ATPase_NBD"/>
</dbReference>
<dbReference type="Gene3D" id="3.30.420.40">
    <property type="match status" value="2"/>
</dbReference>
<dbReference type="GO" id="GO:0140662">
    <property type="term" value="F:ATP-dependent protein folding chaperone"/>
    <property type="evidence" value="ECO:0007669"/>
    <property type="project" value="InterPro"/>
</dbReference>
<proteinExistence type="evidence at transcript level"/>
<keyword evidence="7 9" id="KW-0346">Stress response</keyword>
<keyword evidence="6 9" id="KW-0067">ATP-binding</keyword>
<comment type="similarity">
    <text evidence="2 9 10">Belongs to the heat shock protein 70 family.</text>
</comment>
<dbReference type="EMBL" id="FTMX01000001">
    <property type="protein sequence ID" value="SIQ25787.1"/>
    <property type="molecule type" value="Genomic_DNA"/>
</dbReference>
<evidence type="ECO:0000313" key="13">
    <source>
        <dbReference type="EMBL" id="SIQ25787.1"/>
    </source>
</evidence>
<dbReference type="FunFam" id="3.30.420.40:FF:000071">
    <property type="entry name" value="Molecular chaperone DnaK"/>
    <property type="match status" value="1"/>
</dbReference>
<evidence type="ECO:0000256" key="2">
    <source>
        <dbReference type="ARBA" id="ARBA00007381"/>
    </source>
</evidence>
<dbReference type="PRINTS" id="PR00301">
    <property type="entry name" value="HEATSHOCK70"/>
</dbReference>
<feature type="coiled-coil region" evidence="11">
    <location>
        <begin position="479"/>
        <end position="571"/>
    </location>
</feature>
<dbReference type="InterPro" id="IPR018181">
    <property type="entry name" value="Heat_shock_70_CS"/>
</dbReference>